<dbReference type="PANTHER" id="PTHR45949:SF2">
    <property type="entry name" value="SORTING NEXIN-4"/>
    <property type="match status" value="1"/>
</dbReference>
<dbReference type="Gene3D" id="3.30.1520.10">
    <property type="entry name" value="Phox-like domain"/>
    <property type="match status" value="1"/>
</dbReference>
<evidence type="ECO:0000256" key="9">
    <source>
        <dbReference type="SAM" id="MobiDB-lite"/>
    </source>
</evidence>
<dbReference type="GO" id="GO:0035091">
    <property type="term" value="F:phosphatidylinositol binding"/>
    <property type="evidence" value="ECO:0007669"/>
    <property type="project" value="InterPro"/>
</dbReference>
<reference evidence="12" key="1">
    <citation type="submission" date="2025-08" db="UniProtKB">
        <authorList>
            <consortium name="RefSeq"/>
        </authorList>
    </citation>
    <scope>IDENTIFICATION</scope>
    <source>
        <tissue evidence="12">Gonads</tissue>
    </source>
</reference>
<dbReference type="SUPFAM" id="SSF64268">
    <property type="entry name" value="PX domain"/>
    <property type="match status" value="1"/>
</dbReference>
<accession>A0A1S3JRI4</accession>
<dbReference type="GO" id="GO:0032456">
    <property type="term" value="P:endocytic recycling"/>
    <property type="evidence" value="ECO:0007669"/>
    <property type="project" value="TreeGrafter"/>
</dbReference>
<dbReference type="GO" id="GO:0000407">
    <property type="term" value="C:phagophore assembly site"/>
    <property type="evidence" value="ECO:0007669"/>
    <property type="project" value="TreeGrafter"/>
</dbReference>
<evidence type="ECO:0000256" key="6">
    <source>
        <dbReference type="ARBA" id="ARBA00023121"/>
    </source>
</evidence>
<evidence type="ECO:0000259" key="10">
    <source>
        <dbReference type="PROSITE" id="PS50195"/>
    </source>
</evidence>
<dbReference type="GO" id="GO:0015031">
    <property type="term" value="P:protein transport"/>
    <property type="evidence" value="ECO:0007669"/>
    <property type="project" value="TreeGrafter"/>
</dbReference>
<dbReference type="GO" id="GO:0034727">
    <property type="term" value="P:piecemeal microautophagy of the nucleus"/>
    <property type="evidence" value="ECO:0007669"/>
    <property type="project" value="TreeGrafter"/>
</dbReference>
<evidence type="ECO:0000256" key="4">
    <source>
        <dbReference type="ARBA" id="ARBA00022448"/>
    </source>
</evidence>
<evidence type="ECO:0000256" key="5">
    <source>
        <dbReference type="ARBA" id="ARBA00022490"/>
    </source>
</evidence>
<keyword evidence="4" id="KW-0813">Transport</keyword>
<evidence type="ECO:0000256" key="7">
    <source>
        <dbReference type="ARBA" id="ARBA00023136"/>
    </source>
</evidence>
<dbReference type="CDD" id="cd06860">
    <property type="entry name" value="PX_SNX7_30_like"/>
    <property type="match status" value="1"/>
</dbReference>
<evidence type="ECO:0000256" key="3">
    <source>
        <dbReference type="ARBA" id="ARBA00010883"/>
    </source>
</evidence>
<dbReference type="AlphaFoldDB" id="A0A1S3JRI4"/>
<dbReference type="Pfam" id="PF00787">
    <property type="entry name" value="PX"/>
    <property type="match status" value="1"/>
</dbReference>
<dbReference type="OrthoDB" id="205639at2759"/>
<feature type="domain" description="PX" evidence="10">
    <location>
        <begin position="74"/>
        <end position="194"/>
    </location>
</feature>
<dbReference type="PANTHER" id="PTHR45949">
    <property type="entry name" value="SORTING NEXIN-4"/>
    <property type="match status" value="1"/>
</dbReference>
<feature type="coiled-coil region" evidence="8">
    <location>
        <begin position="343"/>
        <end position="419"/>
    </location>
</feature>
<dbReference type="GO" id="GO:0061709">
    <property type="term" value="P:reticulophagy"/>
    <property type="evidence" value="ECO:0007669"/>
    <property type="project" value="TreeGrafter"/>
</dbReference>
<dbReference type="KEGG" id="lak:106175514"/>
<dbReference type="InterPro" id="IPR015404">
    <property type="entry name" value="Vps5_C"/>
</dbReference>
<evidence type="ECO:0000256" key="1">
    <source>
        <dbReference type="ARBA" id="ARBA00004184"/>
    </source>
</evidence>
<keyword evidence="7" id="KW-0472">Membrane</keyword>
<organism evidence="11 12">
    <name type="scientific">Lingula anatina</name>
    <name type="common">Brachiopod</name>
    <name type="synonym">Lingula unguis</name>
    <dbReference type="NCBI Taxonomy" id="7574"/>
    <lineage>
        <taxon>Eukaryota</taxon>
        <taxon>Metazoa</taxon>
        <taxon>Spiralia</taxon>
        <taxon>Lophotrochozoa</taxon>
        <taxon>Brachiopoda</taxon>
        <taxon>Linguliformea</taxon>
        <taxon>Lingulata</taxon>
        <taxon>Lingulida</taxon>
        <taxon>Linguloidea</taxon>
        <taxon>Lingulidae</taxon>
        <taxon>Lingula</taxon>
    </lineage>
</organism>
<dbReference type="Gene3D" id="1.20.1270.60">
    <property type="entry name" value="Arfaptin homology (AH) domain/BAR domain"/>
    <property type="match status" value="1"/>
</dbReference>
<dbReference type="STRING" id="7574.A0A1S3JRI4"/>
<keyword evidence="5" id="KW-0963">Cytoplasm</keyword>
<gene>
    <name evidence="12" type="primary">LOC106175514</name>
</gene>
<dbReference type="InterPro" id="IPR036871">
    <property type="entry name" value="PX_dom_sf"/>
</dbReference>
<feature type="compositionally biased region" description="Polar residues" evidence="9">
    <location>
        <begin position="24"/>
        <end position="35"/>
    </location>
</feature>
<dbReference type="SUPFAM" id="SSF103657">
    <property type="entry name" value="BAR/IMD domain-like"/>
    <property type="match status" value="1"/>
</dbReference>
<dbReference type="InterPro" id="IPR027267">
    <property type="entry name" value="AH/BAR_dom_sf"/>
</dbReference>
<dbReference type="PROSITE" id="PS50195">
    <property type="entry name" value="PX"/>
    <property type="match status" value="1"/>
</dbReference>
<dbReference type="GO" id="GO:0000422">
    <property type="term" value="P:autophagy of mitochondrion"/>
    <property type="evidence" value="ECO:0007669"/>
    <property type="project" value="TreeGrafter"/>
</dbReference>
<dbReference type="Proteomes" id="UP000085678">
    <property type="component" value="Unplaced"/>
</dbReference>
<dbReference type="RefSeq" id="XP_013413018.1">
    <property type="nucleotide sequence ID" value="XM_013557564.1"/>
</dbReference>
<keyword evidence="8" id="KW-0175">Coiled coil</keyword>
<feature type="region of interest" description="Disordered" evidence="9">
    <location>
        <begin position="1"/>
        <end position="49"/>
    </location>
</feature>
<dbReference type="Pfam" id="PF09325">
    <property type="entry name" value="Vps5"/>
    <property type="match status" value="1"/>
</dbReference>
<dbReference type="InParanoid" id="A0A1S3JRI4"/>
<evidence type="ECO:0000256" key="8">
    <source>
        <dbReference type="SAM" id="Coils"/>
    </source>
</evidence>
<keyword evidence="11" id="KW-1185">Reference proteome</keyword>
<dbReference type="SMART" id="SM00312">
    <property type="entry name" value="PX"/>
    <property type="match status" value="1"/>
</dbReference>
<dbReference type="GeneID" id="106175514"/>
<sequence>MADPLSAAAAERELFGDEDFEDLSPSSDQLNSINLGSDDGIPLDSENSTTADLLEGSGIRNLELEDEQMDNETKDLFIVVDNPEKHVTTMESYITFKITTKTTRCDFDNHEYSVRRRYNDFLWLRQRLEETQPSHLIPPLPEKHSLRRLDRFSPEFLKNREKALQKFMSRLEDHPVLSFNEHLKVFLTAKQFEFQAYKKQGSGFISRTADSLRNLSASYMMKNRSPEFTMLQEYIQTFGEKLGTMDRIQQRLVKEQMEYVTELNEIGPVFTLWSNSEDELSTALTAVAHSIETCCNAVQESVLTHLGQGLSLEHISETEGEFGQSLKEYILYVEAVKAVLRRRDAMQMEYELAAEELQKKKDEKEAVKISDPSFSFGSLLGKDPSEVKQGKREKLEQQIEELAKEVERLNDRTVCADSDLKADMERWHKFKRKDFRDLFIKMADKQISFYEKSLKAWEDAIPLIQNTEQETKKEED</sequence>
<dbReference type="GO" id="GO:0005769">
    <property type="term" value="C:early endosome"/>
    <property type="evidence" value="ECO:0007669"/>
    <property type="project" value="TreeGrafter"/>
</dbReference>
<comment type="subcellular location">
    <subcellularLocation>
        <location evidence="2">Cytoplasm</location>
    </subcellularLocation>
    <subcellularLocation>
        <location evidence="1">Endomembrane system</location>
        <topology evidence="1">Peripheral membrane protein</topology>
    </subcellularLocation>
</comment>
<dbReference type="InterPro" id="IPR001683">
    <property type="entry name" value="PX_dom"/>
</dbReference>
<evidence type="ECO:0000313" key="12">
    <source>
        <dbReference type="RefSeq" id="XP_013413018.1"/>
    </source>
</evidence>
<evidence type="ECO:0000256" key="2">
    <source>
        <dbReference type="ARBA" id="ARBA00004496"/>
    </source>
</evidence>
<name>A0A1S3JRI4_LINAN</name>
<proteinExistence type="inferred from homology"/>
<keyword evidence="6" id="KW-0446">Lipid-binding</keyword>
<comment type="similarity">
    <text evidence="3">Belongs to the sorting nexin family.</text>
</comment>
<evidence type="ECO:0000313" key="11">
    <source>
        <dbReference type="Proteomes" id="UP000085678"/>
    </source>
</evidence>
<protein>
    <submittedName>
        <fullName evidence="12">Sorting nexin-30 isoform X1</fullName>
    </submittedName>
</protein>